<dbReference type="EMBL" id="JAQMFO010000007">
    <property type="protein sequence ID" value="MDB6371686.1"/>
    <property type="molecule type" value="Genomic_DNA"/>
</dbReference>
<organism evidence="1 2">
    <name type="scientific">Photorhabdus bodei</name>
    <dbReference type="NCBI Taxonomy" id="2029681"/>
    <lineage>
        <taxon>Bacteria</taxon>
        <taxon>Pseudomonadati</taxon>
        <taxon>Pseudomonadota</taxon>
        <taxon>Gammaproteobacteria</taxon>
        <taxon>Enterobacterales</taxon>
        <taxon>Morganellaceae</taxon>
        <taxon>Photorhabdus</taxon>
    </lineage>
</organism>
<accession>A0AAW6BFX2</accession>
<sequence length="71" mass="8338">MTGVSECSQQRGNLKDDGYIISLPYQQKTSAFIALFYCNLSHDNKTFLNQILHEVYYVCSCIWIRYFSSER</sequence>
<reference evidence="1" key="1">
    <citation type="submission" date="2023-01" db="EMBL/GenBank/DDBJ databases">
        <title>Genome sequencing of Photorhabdus bodei 09-20.</title>
        <authorList>
            <person name="Kalindamar S."/>
            <person name="Kumru S."/>
        </authorList>
    </citation>
    <scope>NUCLEOTIDE SEQUENCE</scope>
    <source>
        <strain evidence="1">09-20</strain>
    </source>
</reference>
<proteinExistence type="predicted"/>
<dbReference type="AlphaFoldDB" id="A0AAW6BFX2"/>
<protein>
    <submittedName>
        <fullName evidence="1">Uncharacterized protein</fullName>
    </submittedName>
</protein>
<evidence type="ECO:0000313" key="1">
    <source>
        <dbReference type="EMBL" id="MDB6371686.1"/>
    </source>
</evidence>
<gene>
    <name evidence="1" type="ORF">PH362_06890</name>
</gene>
<evidence type="ECO:0000313" key="2">
    <source>
        <dbReference type="Proteomes" id="UP001212996"/>
    </source>
</evidence>
<comment type="caution">
    <text evidence="1">The sequence shown here is derived from an EMBL/GenBank/DDBJ whole genome shotgun (WGS) entry which is preliminary data.</text>
</comment>
<dbReference type="Proteomes" id="UP001212996">
    <property type="component" value="Unassembled WGS sequence"/>
</dbReference>
<dbReference type="RefSeq" id="WP_158536551.1">
    <property type="nucleotide sequence ID" value="NZ_CAWQKC010000083.1"/>
</dbReference>
<name>A0AAW6BFX2_9GAMM</name>